<organism evidence="1 2">
    <name type="scientific">Violaceomyces palustris</name>
    <dbReference type="NCBI Taxonomy" id="1673888"/>
    <lineage>
        <taxon>Eukaryota</taxon>
        <taxon>Fungi</taxon>
        <taxon>Dikarya</taxon>
        <taxon>Basidiomycota</taxon>
        <taxon>Ustilaginomycotina</taxon>
        <taxon>Ustilaginomycetes</taxon>
        <taxon>Violaceomycetales</taxon>
        <taxon>Violaceomycetaceae</taxon>
        <taxon>Violaceomyces</taxon>
    </lineage>
</organism>
<proteinExistence type="predicted"/>
<evidence type="ECO:0000313" key="1">
    <source>
        <dbReference type="EMBL" id="PWN49677.1"/>
    </source>
</evidence>
<dbReference type="Proteomes" id="UP000245626">
    <property type="component" value="Unassembled WGS sequence"/>
</dbReference>
<sequence length="171" mass="18388">MPKSRSNPSNHHSVIDIGGPSFHSPLSTILPNEYLSSSPSSSSSSSSSYSSSSTTIETSSPSEELASPSTNDNILKQYQARVEYSQSLHLHTARMWETERSNIERAKLQGIVTNGSETSNSLLRAAAANGADPSAQSEENESGNGNKGGRGWRIIPLTDLVRGRSRARRRG</sequence>
<protein>
    <submittedName>
        <fullName evidence="1">Uncharacterized protein</fullName>
    </submittedName>
</protein>
<keyword evidence="2" id="KW-1185">Reference proteome</keyword>
<dbReference type="EMBL" id="KZ820018">
    <property type="protein sequence ID" value="PWN49677.1"/>
    <property type="molecule type" value="Genomic_DNA"/>
</dbReference>
<accession>A0ACD0NV98</accession>
<reference evidence="1 2" key="1">
    <citation type="journal article" date="2018" name="Mol. Biol. Evol.">
        <title>Broad Genomic Sampling Reveals a Smut Pathogenic Ancestry of the Fungal Clade Ustilaginomycotina.</title>
        <authorList>
            <person name="Kijpornyongpan T."/>
            <person name="Mondo S.J."/>
            <person name="Barry K."/>
            <person name="Sandor L."/>
            <person name="Lee J."/>
            <person name="Lipzen A."/>
            <person name="Pangilinan J."/>
            <person name="LaButti K."/>
            <person name="Hainaut M."/>
            <person name="Henrissat B."/>
            <person name="Grigoriev I.V."/>
            <person name="Spatafora J.W."/>
            <person name="Aime M.C."/>
        </authorList>
    </citation>
    <scope>NUCLEOTIDE SEQUENCE [LARGE SCALE GENOMIC DNA]</scope>
    <source>
        <strain evidence="1 2">SA 807</strain>
    </source>
</reference>
<evidence type="ECO:0000313" key="2">
    <source>
        <dbReference type="Proteomes" id="UP000245626"/>
    </source>
</evidence>
<name>A0ACD0NV98_9BASI</name>
<gene>
    <name evidence="1" type="ORF">IE53DRAFT_388064</name>
</gene>